<dbReference type="PANTHER" id="PTHR30093">
    <property type="entry name" value="GENERAL SECRETION PATHWAY PROTEIN G"/>
    <property type="match status" value="1"/>
</dbReference>
<keyword evidence="2" id="KW-0812">Transmembrane</keyword>
<dbReference type="Pfam" id="PF16732">
    <property type="entry name" value="ComP_DUS"/>
    <property type="match status" value="1"/>
</dbReference>
<dbReference type="SUPFAM" id="SSF54523">
    <property type="entry name" value="Pili subunits"/>
    <property type="match status" value="1"/>
</dbReference>
<dbReference type="AlphaFoldDB" id="A0A7Y2RH16"/>
<dbReference type="PRINTS" id="PR00813">
    <property type="entry name" value="BCTERIALGSPG"/>
</dbReference>
<gene>
    <name evidence="3" type="ORF">HLH17_12595</name>
</gene>
<dbReference type="Proteomes" id="UP000569202">
    <property type="component" value="Unassembled WGS sequence"/>
</dbReference>
<dbReference type="RefSeq" id="WP_171540858.1">
    <property type="nucleotide sequence ID" value="NZ_JABERL010000035.1"/>
</dbReference>
<proteinExistence type="predicted"/>
<dbReference type="InterPro" id="IPR045584">
    <property type="entry name" value="Pilin-like"/>
</dbReference>
<accession>A0A7Y2RH16</accession>
<evidence type="ECO:0000313" key="3">
    <source>
        <dbReference type="EMBL" id="NNH78494.1"/>
    </source>
</evidence>
<dbReference type="NCBIfam" id="TIGR02532">
    <property type="entry name" value="IV_pilin_GFxxxE"/>
    <property type="match status" value="1"/>
</dbReference>
<dbReference type="Gene3D" id="3.30.700.10">
    <property type="entry name" value="Glycoprotein, Type 4 Pilin"/>
    <property type="match status" value="1"/>
</dbReference>
<dbReference type="Pfam" id="PF07963">
    <property type="entry name" value="N_methyl"/>
    <property type="match status" value="1"/>
</dbReference>
<evidence type="ECO:0000256" key="2">
    <source>
        <dbReference type="SAM" id="Phobius"/>
    </source>
</evidence>
<keyword evidence="2" id="KW-1133">Transmembrane helix</keyword>
<keyword evidence="1" id="KW-0488">Methylation</keyword>
<dbReference type="GO" id="GO:0043683">
    <property type="term" value="P:type IV pilus assembly"/>
    <property type="evidence" value="ECO:0007669"/>
    <property type="project" value="InterPro"/>
</dbReference>
<evidence type="ECO:0000313" key="4">
    <source>
        <dbReference type="Proteomes" id="UP000569202"/>
    </source>
</evidence>
<keyword evidence="2" id="KW-0472">Membrane</keyword>
<dbReference type="InterPro" id="IPR031982">
    <property type="entry name" value="PilE-like"/>
</dbReference>
<protein>
    <submittedName>
        <fullName evidence="3">Prepilin-type N-terminal cleavage/methylation domain-containing protein</fullName>
    </submittedName>
</protein>
<name>A0A7Y2RH16_9GAMM</name>
<dbReference type="PANTHER" id="PTHR30093:SF47">
    <property type="entry name" value="TYPE IV PILUS NON-CORE MINOR PILIN PILE"/>
    <property type="match status" value="1"/>
</dbReference>
<dbReference type="InterPro" id="IPR000983">
    <property type="entry name" value="Bac_GSPG_pilin"/>
</dbReference>
<sequence>MQYRQAFTLIEIMIVIAIIGILAAIAYPSYQNYKVRTHRVEAQSELMTIAHSMSLYKNSNGNYTAATISQVYGSTVTPKQGAALYDLTLNVTPSTWELVAVPKLSTSQTGNGSLVLDSQGHKCWTKGSSCTPSATSNWDGR</sequence>
<evidence type="ECO:0000256" key="1">
    <source>
        <dbReference type="ARBA" id="ARBA00022481"/>
    </source>
</evidence>
<dbReference type="GO" id="GO:0015627">
    <property type="term" value="C:type II protein secretion system complex"/>
    <property type="evidence" value="ECO:0007669"/>
    <property type="project" value="InterPro"/>
</dbReference>
<reference evidence="3 4" key="1">
    <citation type="submission" date="2020-04" db="EMBL/GenBank/DDBJ databases">
        <title>Acinetobacter Taxon 24.</title>
        <authorList>
            <person name="Nemec A."/>
            <person name="Radolfova-Krizova L."/>
            <person name="Higgins P.G."/>
            <person name="Spanelova P."/>
        </authorList>
    </citation>
    <scope>NUCLEOTIDE SEQUENCE [LARGE SCALE GENOMIC DNA]</scope>
    <source>
        <strain evidence="3 4">ANC 5380</strain>
    </source>
</reference>
<dbReference type="GO" id="GO:0015628">
    <property type="term" value="P:protein secretion by the type II secretion system"/>
    <property type="evidence" value="ECO:0007669"/>
    <property type="project" value="InterPro"/>
</dbReference>
<comment type="caution">
    <text evidence="3">The sequence shown here is derived from an EMBL/GenBank/DDBJ whole genome shotgun (WGS) entry which is preliminary data.</text>
</comment>
<feature type="transmembrane region" description="Helical" evidence="2">
    <location>
        <begin position="6"/>
        <end position="27"/>
    </location>
</feature>
<dbReference type="InterPro" id="IPR012902">
    <property type="entry name" value="N_methyl_site"/>
</dbReference>
<organism evidence="3 4">
    <name type="scientific">Acinetobacter terrae</name>
    <dbReference type="NCBI Taxonomy" id="2731247"/>
    <lineage>
        <taxon>Bacteria</taxon>
        <taxon>Pseudomonadati</taxon>
        <taxon>Pseudomonadota</taxon>
        <taxon>Gammaproteobacteria</taxon>
        <taxon>Moraxellales</taxon>
        <taxon>Moraxellaceae</taxon>
        <taxon>Acinetobacter</taxon>
        <taxon>Acinetobacter Taxon 24</taxon>
    </lineage>
</organism>
<dbReference type="EMBL" id="JABERL010000035">
    <property type="protein sequence ID" value="NNH78494.1"/>
    <property type="molecule type" value="Genomic_DNA"/>
</dbReference>